<proteinExistence type="inferred from homology"/>
<keyword evidence="4" id="KW-0812">Transmembrane</keyword>
<organism evidence="9 10">
    <name type="scientific">Vibrio rumoiensis</name>
    <dbReference type="NCBI Taxonomy" id="76258"/>
    <lineage>
        <taxon>Bacteria</taxon>
        <taxon>Pseudomonadati</taxon>
        <taxon>Pseudomonadota</taxon>
        <taxon>Gammaproteobacteria</taxon>
        <taxon>Vibrionales</taxon>
        <taxon>Vibrionaceae</taxon>
        <taxon>Vibrio</taxon>
    </lineage>
</organism>
<evidence type="ECO:0000256" key="8">
    <source>
        <dbReference type="SAM" id="SignalP"/>
    </source>
</evidence>
<keyword evidence="5 8" id="KW-0732">Signal</keyword>
<keyword evidence="10" id="KW-1185">Reference proteome</keyword>
<dbReference type="Pfam" id="PF03349">
    <property type="entry name" value="Toluene_X"/>
    <property type="match status" value="1"/>
</dbReference>
<feature type="signal peptide" evidence="8">
    <location>
        <begin position="1"/>
        <end position="25"/>
    </location>
</feature>
<evidence type="ECO:0000313" key="10">
    <source>
        <dbReference type="Proteomes" id="UP001607151"/>
    </source>
</evidence>
<dbReference type="Proteomes" id="UP001607151">
    <property type="component" value="Unassembled WGS sequence"/>
</dbReference>
<accession>A0ABW7IVC4</accession>
<evidence type="ECO:0000313" key="9">
    <source>
        <dbReference type="EMBL" id="MFH0265600.1"/>
    </source>
</evidence>
<comment type="subcellular location">
    <subcellularLocation>
        <location evidence="1">Cell outer membrane</location>
        <topology evidence="1">Multi-pass membrane protein</topology>
    </subcellularLocation>
</comment>
<name>A0ABW7IVC4_9VIBR</name>
<reference evidence="9 10" key="1">
    <citation type="submission" date="2024-10" db="EMBL/GenBank/DDBJ databases">
        <authorList>
            <person name="Yibar A."/>
            <person name="Saticioglu I.B."/>
            <person name="Duman M."/>
            <person name="Ajmi N."/>
            <person name="Gurler F."/>
            <person name="Ay H."/>
            <person name="Onuk E."/>
            <person name="Guler S."/>
            <person name="Romalde J.L."/>
        </authorList>
    </citation>
    <scope>NUCLEOTIDE SEQUENCE [LARGE SCALE GENOMIC DNA]</scope>
    <source>
        <strain evidence="9 10">14-MA-B</strain>
    </source>
</reference>
<keyword evidence="3" id="KW-1134">Transmembrane beta strand</keyword>
<dbReference type="SUPFAM" id="SSF56935">
    <property type="entry name" value="Porins"/>
    <property type="match status" value="1"/>
</dbReference>
<evidence type="ECO:0000256" key="6">
    <source>
        <dbReference type="ARBA" id="ARBA00023136"/>
    </source>
</evidence>
<evidence type="ECO:0000256" key="4">
    <source>
        <dbReference type="ARBA" id="ARBA00022692"/>
    </source>
</evidence>
<evidence type="ECO:0000256" key="7">
    <source>
        <dbReference type="ARBA" id="ARBA00023237"/>
    </source>
</evidence>
<sequence length="443" mass="47060">MKKLNVFTTSTLASALLIASPSVFAAGFQIAAQSATGVGRAYAGDGIIADNASVMAINPAAMALFDKTSFTMGATAIKPKISVSDGNYQSSINGNSGPVSYDDAGNLAVAPNMFLIVPIDDKWAVGAGLYSNFGTASEFDSSFPGEYGGTSSIISAELALAASYRVNDQWSFGAGLDIIYGHGEFKRNLNVDANTNFRPDNAGPLFNKACNAITGSSGRDCSIPLSAKGTINAVDVDATGAGLGWNIGTTYELNDNNRWGISYHASPEIHAKGKIDGPGGITLADEIVVPLPDFAQISGYNRFEGTKFAISYTVQWTDWSKFDELATAGPDISLQKFEWKDTWSYAIGGTYYLNDKWTLRAGYMFDQGAQDAVTTIAVPDSNRNWLSAGFSYAPSKDSTIDFGFTYLLGVDVDAHEEHPGISSIDATTHTDAIITGIQYSKTF</sequence>
<comment type="caution">
    <text evidence="9">The sequence shown here is derived from an EMBL/GenBank/DDBJ whole genome shotgun (WGS) entry which is preliminary data.</text>
</comment>
<feature type="chain" id="PRO_5045577370" evidence="8">
    <location>
        <begin position="26"/>
        <end position="443"/>
    </location>
</feature>
<dbReference type="InterPro" id="IPR005017">
    <property type="entry name" value="OMPP1/FadL/TodX"/>
</dbReference>
<protein>
    <submittedName>
        <fullName evidence="9">Outer membrane protein transport protein</fullName>
    </submittedName>
</protein>
<dbReference type="RefSeq" id="WP_394607733.1">
    <property type="nucleotide sequence ID" value="NZ_JBIHSN010000002.1"/>
</dbReference>
<dbReference type="Gene3D" id="2.40.160.60">
    <property type="entry name" value="Outer membrane protein transport protein (OMPP1/FadL/TodX)"/>
    <property type="match status" value="1"/>
</dbReference>
<evidence type="ECO:0000256" key="2">
    <source>
        <dbReference type="ARBA" id="ARBA00008163"/>
    </source>
</evidence>
<keyword evidence="7" id="KW-0998">Cell outer membrane</keyword>
<dbReference type="PANTHER" id="PTHR35093:SF1">
    <property type="entry name" value="OUTER MEMBRANE LONG-CHAIN FATTY ACID RECEPTOR FADL FAMILY"/>
    <property type="match status" value="1"/>
</dbReference>
<dbReference type="PANTHER" id="PTHR35093">
    <property type="entry name" value="OUTER MEMBRANE PROTEIN NMB0088-RELATED"/>
    <property type="match status" value="1"/>
</dbReference>
<evidence type="ECO:0000256" key="3">
    <source>
        <dbReference type="ARBA" id="ARBA00022452"/>
    </source>
</evidence>
<dbReference type="EMBL" id="JBIHSN010000002">
    <property type="protein sequence ID" value="MFH0265600.1"/>
    <property type="molecule type" value="Genomic_DNA"/>
</dbReference>
<gene>
    <name evidence="9" type="ORF">ACGRQ9_08875</name>
</gene>
<evidence type="ECO:0000256" key="5">
    <source>
        <dbReference type="ARBA" id="ARBA00022729"/>
    </source>
</evidence>
<keyword evidence="6" id="KW-0472">Membrane</keyword>
<comment type="similarity">
    <text evidence="2">Belongs to the OmpP1/FadL family.</text>
</comment>
<evidence type="ECO:0000256" key="1">
    <source>
        <dbReference type="ARBA" id="ARBA00004571"/>
    </source>
</evidence>